<proteinExistence type="predicted"/>
<accession>A0AAU8ATH0</accession>
<protein>
    <submittedName>
        <fullName evidence="1">Uncharacterized protein</fullName>
    </submittedName>
</protein>
<reference evidence="1" key="1">
    <citation type="submission" date="2024-03" db="EMBL/GenBank/DDBJ databases">
        <title>Diverse circular DNA viruses in blood, oral, and fecal samples of captive lemurs.</title>
        <authorList>
            <person name="Paietta E.N."/>
            <person name="Kraberger S."/>
            <person name="Lund M.C."/>
            <person name="Custer J.M."/>
            <person name="Vargas K.M."/>
            <person name="Ehmke E.E."/>
            <person name="Yoder A.D."/>
            <person name="Varsani A."/>
        </authorList>
    </citation>
    <scope>NUCLEOTIDE SEQUENCE</scope>
    <source>
        <strain evidence="1">Duke_17_45</strain>
    </source>
</reference>
<organism evidence="1">
    <name type="scientific">Dulem virus 31</name>
    <dbReference type="NCBI Taxonomy" id="3145749"/>
    <lineage>
        <taxon>Viruses</taxon>
        <taxon>Monodnaviria</taxon>
        <taxon>Sangervirae</taxon>
        <taxon>Phixviricota</taxon>
        <taxon>Malgrandaviricetes</taxon>
        <taxon>Petitvirales</taxon>
        <taxon>Microviridae</taxon>
        <taxon>Microvirus</taxon>
    </lineage>
</organism>
<dbReference type="EMBL" id="PP511318">
    <property type="protein sequence ID" value="XCD03093.1"/>
    <property type="molecule type" value="Genomic_DNA"/>
</dbReference>
<evidence type="ECO:0000313" key="1">
    <source>
        <dbReference type="EMBL" id="XCD03093.1"/>
    </source>
</evidence>
<name>A0AAU8ATH0_9VIRU</name>
<sequence>MSTAGKFWKEVSKKAKATNPDMVALCQVLSLEPFAFEYRGIDISIQNGDNIFIDPLLLQANIGLDVGSLDSAQNINPALWKADNTPTGTVEISGTQKQFLTDFYNFFKAWQNTYILAVGDYVTVQKLGNNTYIVIRKVVEIEQ</sequence>